<evidence type="ECO:0000313" key="3">
    <source>
        <dbReference type="Proteomes" id="UP000321523"/>
    </source>
</evidence>
<keyword evidence="1" id="KW-0812">Transmembrane</keyword>
<dbReference type="Proteomes" id="UP000321523">
    <property type="component" value="Unassembled WGS sequence"/>
</dbReference>
<evidence type="ECO:0000256" key="1">
    <source>
        <dbReference type="SAM" id="Phobius"/>
    </source>
</evidence>
<keyword evidence="3" id="KW-1185">Reference proteome</keyword>
<comment type="caution">
    <text evidence="2">The sequence shown here is derived from an EMBL/GenBank/DDBJ whole genome shotgun (WGS) entry which is preliminary data.</text>
</comment>
<dbReference type="AlphaFoldDB" id="A0A512DWM6"/>
<accession>A0A512DWM6</accession>
<reference evidence="2 3" key="1">
    <citation type="submission" date="2019-07" db="EMBL/GenBank/DDBJ databases">
        <title>Whole genome shotgun sequence of Skermanella aerolata NBRC 106429.</title>
        <authorList>
            <person name="Hosoyama A."/>
            <person name="Uohara A."/>
            <person name="Ohji S."/>
            <person name="Ichikawa N."/>
        </authorList>
    </citation>
    <scope>NUCLEOTIDE SEQUENCE [LARGE SCALE GENOMIC DNA]</scope>
    <source>
        <strain evidence="2 3">NBRC 106429</strain>
    </source>
</reference>
<feature type="transmembrane region" description="Helical" evidence="1">
    <location>
        <begin position="7"/>
        <end position="25"/>
    </location>
</feature>
<evidence type="ECO:0000313" key="2">
    <source>
        <dbReference type="EMBL" id="GEO40869.1"/>
    </source>
</evidence>
<organism evidence="2 3">
    <name type="scientific">Skermanella aerolata</name>
    <dbReference type="NCBI Taxonomy" id="393310"/>
    <lineage>
        <taxon>Bacteria</taxon>
        <taxon>Pseudomonadati</taxon>
        <taxon>Pseudomonadota</taxon>
        <taxon>Alphaproteobacteria</taxon>
        <taxon>Rhodospirillales</taxon>
        <taxon>Azospirillaceae</taxon>
        <taxon>Skermanella</taxon>
    </lineage>
</organism>
<keyword evidence="1" id="KW-0472">Membrane</keyword>
<proteinExistence type="predicted"/>
<dbReference type="EMBL" id="BJYZ01000024">
    <property type="protein sequence ID" value="GEO40869.1"/>
    <property type="molecule type" value="Genomic_DNA"/>
</dbReference>
<gene>
    <name evidence="2" type="ORF">SAE02_50170</name>
</gene>
<feature type="transmembrane region" description="Helical" evidence="1">
    <location>
        <begin position="31"/>
        <end position="51"/>
    </location>
</feature>
<keyword evidence="1" id="KW-1133">Transmembrane helix</keyword>
<name>A0A512DWM6_9PROT</name>
<sequence>MDQIGTWIANGIVGVIGILGLFVASRATDSTFYSLGLIVFALAVAFIFYSIRRGFDKAGAHPRGPEDTAAHSHSP</sequence>
<protein>
    <submittedName>
        <fullName evidence="2">Uncharacterized protein</fullName>
    </submittedName>
</protein>